<evidence type="ECO:0000256" key="2">
    <source>
        <dbReference type="ARBA" id="ARBA00022487"/>
    </source>
</evidence>
<feature type="domain" description="AB hydrolase-1" evidence="5">
    <location>
        <begin position="141"/>
        <end position="386"/>
    </location>
</feature>
<dbReference type="GO" id="GO:0051792">
    <property type="term" value="P:medium-chain fatty acid biosynthetic process"/>
    <property type="evidence" value="ECO:0007669"/>
    <property type="project" value="TreeGrafter"/>
</dbReference>
<evidence type="ECO:0000256" key="4">
    <source>
        <dbReference type="PIRSR" id="PIRSR005211-1"/>
    </source>
</evidence>
<dbReference type="Gene3D" id="3.40.50.1820">
    <property type="entry name" value="alpha/beta hydrolase"/>
    <property type="match status" value="1"/>
</dbReference>
<feature type="active site" description="Charge relay system" evidence="4">
    <location>
        <position position="356"/>
    </location>
</feature>
<accession>A0AAV5RFY3</accession>
<dbReference type="PANTHER" id="PTHR10794:SF63">
    <property type="entry name" value="ALPHA_BETA HYDROLASE 1, ISOFORM A"/>
    <property type="match status" value="1"/>
</dbReference>
<comment type="caution">
    <text evidence="6">The sequence shown here is derived from an EMBL/GenBank/DDBJ whole genome shotgun (WGS) entry which is preliminary data.</text>
</comment>
<dbReference type="InterPro" id="IPR012020">
    <property type="entry name" value="ABHD4"/>
</dbReference>
<evidence type="ECO:0000256" key="1">
    <source>
        <dbReference type="ARBA" id="ARBA00010884"/>
    </source>
</evidence>
<dbReference type="PANTHER" id="PTHR10794">
    <property type="entry name" value="ABHYDROLASE DOMAIN-CONTAINING PROTEIN"/>
    <property type="match status" value="1"/>
</dbReference>
<dbReference type="AlphaFoldDB" id="A0AAV5RFY3"/>
<dbReference type="PROSITE" id="PS01133">
    <property type="entry name" value="UPF0017"/>
    <property type="match status" value="1"/>
</dbReference>
<reference evidence="6 7" key="1">
    <citation type="journal article" date="2023" name="Elife">
        <title>Identification of key yeast species and microbe-microbe interactions impacting larval growth of Drosophila in the wild.</title>
        <authorList>
            <person name="Mure A."/>
            <person name="Sugiura Y."/>
            <person name="Maeda R."/>
            <person name="Honda K."/>
            <person name="Sakurai N."/>
            <person name="Takahashi Y."/>
            <person name="Watada M."/>
            <person name="Katoh T."/>
            <person name="Gotoh A."/>
            <person name="Gotoh Y."/>
            <person name="Taniguchi I."/>
            <person name="Nakamura K."/>
            <person name="Hayashi T."/>
            <person name="Katayama T."/>
            <person name="Uemura T."/>
            <person name="Hattori Y."/>
        </authorList>
    </citation>
    <scope>NUCLEOTIDE SEQUENCE [LARGE SCALE GENOMIC DNA]</scope>
    <source>
        <strain evidence="6 7">SB-73</strain>
    </source>
</reference>
<dbReference type="Proteomes" id="UP001362899">
    <property type="component" value="Unassembled WGS sequence"/>
</dbReference>
<protein>
    <submittedName>
        <fullName evidence="6">Carboxylic ester hydrolase</fullName>
    </submittedName>
</protein>
<dbReference type="GO" id="GO:0047372">
    <property type="term" value="F:monoacylglycerol lipase activity"/>
    <property type="evidence" value="ECO:0007669"/>
    <property type="project" value="TreeGrafter"/>
</dbReference>
<evidence type="ECO:0000259" key="5">
    <source>
        <dbReference type="Pfam" id="PF00561"/>
    </source>
</evidence>
<feature type="active site" description="Charge relay system" evidence="4">
    <location>
        <position position="223"/>
    </location>
</feature>
<dbReference type="GO" id="GO:0051793">
    <property type="term" value="P:medium-chain fatty acid catabolic process"/>
    <property type="evidence" value="ECO:0007669"/>
    <property type="project" value="TreeGrafter"/>
</dbReference>
<dbReference type="SUPFAM" id="SSF53474">
    <property type="entry name" value="alpha/beta-Hydrolases"/>
    <property type="match status" value="1"/>
</dbReference>
<dbReference type="EMBL" id="BTGC01000003">
    <property type="protein sequence ID" value="GMM49882.1"/>
    <property type="molecule type" value="Genomic_DNA"/>
</dbReference>
<dbReference type="InterPro" id="IPR050960">
    <property type="entry name" value="AB_hydrolase_4_sf"/>
</dbReference>
<keyword evidence="7" id="KW-1185">Reference proteome</keyword>
<evidence type="ECO:0000313" key="7">
    <source>
        <dbReference type="Proteomes" id="UP001362899"/>
    </source>
</evidence>
<keyword evidence="2" id="KW-0719">Serine esterase</keyword>
<comment type="similarity">
    <text evidence="1">Belongs to the AB hydrolase superfamily. AB hydrolase 4 family.</text>
</comment>
<dbReference type="PIRSF" id="PIRSF005211">
    <property type="entry name" value="Ab_hydro_YheT"/>
    <property type="match status" value="1"/>
</dbReference>
<gene>
    <name evidence="6" type="ORF">DASB73_008400</name>
</gene>
<dbReference type="InterPro" id="IPR000952">
    <property type="entry name" value="AB_hydrolase_4_CS"/>
</dbReference>
<sequence length="447" mass="50194">MLSPYSVVESVSPIHPVELPARDGGVVNLTELVEKNVPEAVSGHYYTNKYYIGSGDVQTVLAGQEYAEEYPVWYGRRFFVHDDGSQFSVDYCLDINSRSPENWSEDVKYIPEDDMPRLPLRTRILRPEEVDKLDSSLERRPLVISVHGLTGGSHENYIRAAFTEIHNIVPDAELVVITSRGCNRTKITTPQLFNACWTEDLRQLVKYVTQHQPQRPVFLQGFSLGASIIANYLGQEGTNIPSQVKSAIVVANPWDLKLCSVHLHSRLLGRKLYLKTMTSNLLRLVKNNRKVLSRDARYLATEPKLKTVKTMIDFDNLMTGPLFGFSGASEYYREASSVRRLKNISIPTLALSAKDDPVSGDLCVPYTEAQHNPHVYLSSTTHGGHLGWFGQTGPRWFATVIAKYLDAYLATVDLSKEPVQQPSDTNDFFKDGKFQVKTAGIVSKPLN</sequence>
<dbReference type="Pfam" id="PF00561">
    <property type="entry name" value="Abhydrolase_1"/>
    <property type="match status" value="1"/>
</dbReference>
<dbReference type="InterPro" id="IPR029058">
    <property type="entry name" value="AB_hydrolase_fold"/>
</dbReference>
<name>A0AAV5RFY3_STABA</name>
<evidence type="ECO:0000256" key="3">
    <source>
        <dbReference type="ARBA" id="ARBA00022801"/>
    </source>
</evidence>
<dbReference type="InterPro" id="IPR000073">
    <property type="entry name" value="AB_hydrolase_1"/>
</dbReference>
<keyword evidence="3 6" id="KW-0378">Hydrolase</keyword>
<evidence type="ECO:0000313" key="6">
    <source>
        <dbReference type="EMBL" id="GMM49882.1"/>
    </source>
</evidence>
<dbReference type="GO" id="GO:0008126">
    <property type="term" value="F:acetylesterase activity"/>
    <property type="evidence" value="ECO:0007669"/>
    <property type="project" value="TreeGrafter"/>
</dbReference>
<feature type="active site" description="Charge relay system" evidence="4">
    <location>
        <position position="385"/>
    </location>
</feature>
<proteinExistence type="inferred from homology"/>
<organism evidence="6 7">
    <name type="scientific">Starmerella bacillaris</name>
    <name type="common">Yeast</name>
    <name type="synonym">Candida zemplinina</name>
    <dbReference type="NCBI Taxonomy" id="1247836"/>
    <lineage>
        <taxon>Eukaryota</taxon>
        <taxon>Fungi</taxon>
        <taxon>Dikarya</taxon>
        <taxon>Ascomycota</taxon>
        <taxon>Saccharomycotina</taxon>
        <taxon>Dipodascomycetes</taxon>
        <taxon>Dipodascales</taxon>
        <taxon>Trichomonascaceae</taxon>
        <taxon>Starmerella</taxon>
    </lineage>
</organism>